<dbReference type="Proteomes" id="UP000270219">
    <property type="component" value="Unassembled WGS sequence"/>
</dbReference>
<feature type="domain" description="ABC transporter" evidence="3">
    <location>
        <begin position="4"/>
        <end position="259"/>
    </location>
</feature>
<dbReference type="NCBIfam" id="NF000355">
    <property type="entry name" value="ribo_prot_ABC_F"/>
    <property type="match status" value="1"/>
</dbReference>
<dbReference type="GO" id="GO:0016887">
    <property type="term" value="F:ATP hydrolysis activity"/>
    <property type="evidence" value="ECO:0007669"/>
    <property type="project" value="InterPro"/>
</dbReference>
<name>A0A498DJF5_9BACI</name>
<dbReference type="PANTHER" id="PTHR42855">
    <property type="entry name" value="ABC TRANSPORTER ATP-BINDING SUBUNIT"/>
    <property type="match status" value="1"/>
</dbReference>
<comment type="caution">
    <text evidence="4">The sequence shown here is derived from an EMBL/GenBank/DDBJ whole genome shotgun (WGS) entry which is preliminary data.</text>
</comment>
<dbReference type="FunFam" id="3.40.50.300:FF:000011">
    <property type="entry name" value="Putative ABC transporter ATP-binding component"/>
    <property type="match status" value="1"/>
</dbReference>
<dbReference type="SMART" id="SM00382">
    <property type="entry name" value="AAA"/>
    <property type="match status" value="2"/>
</dbReference>
<sequence length="542" mass="62410">MIICSLQNVTQTYGGNTIFSDITCEFQQGERIGLIGRNGEGKTSLLHLIAKRTEPASGIITWKKGLTVGLLQQNPDIAINEKVEVLLYNVFTSLKALRSKMEDLEEKMASESDPDKLTRLIGRYGEVQEAFQEQGGYEMDAQVRRVTSGLQMTQLLDKTWGQLSGGERTKVGLARLLLQAPDLLLLDEPTNHLDFLAIEWLTGFVQQYKGTVIIVSHDRYFLDETVTSILEMDQGELITYHTNYTNYVQEREERLLREFQQYQDQQKKIKKMKETIKRLKEWANQANPPNAGMHRQAKSMEKALARIEVMKRPILEQKKMNLDFHMKKRSGKDVVVMDGVWKQYDENVLFADLQFHVRFQERVAIVGENGTGKSTILKLILGREEADIGEVKLGSNLSIGFLSQHMLELESENTIVNEFREHVHVTEGEARAMLAKFLLYGDTVFQKVKSLSGGEKMRLRLAELVYQDHNLLILDEPTNHLDIESKEVLEEALEQFEGTIIAVSHDRYFLDRLFPVTYLLQENRLTKFELSYTDARRKWKKE</sequence>
<dbReference type="PANTHER" id="PTHR42855:SF2">
    <property type="entry name" value="DRUG RESISTANCE ABC TRANSPORTER,ATP-BINDING PROTEIN"/>
    <property type="match status" value="1"/>
</dbReference>
<dbReference type="InterPro" id="IPR003593">
    <property type="entry name" value="AAA+_ATPase"/>
</dbReference>
<dbReference type="OrthoDB" id="9760950at2"/>
<dbReference type="Gene3D" id="3.40.50.300">
    <property type="entry name" value="P-loop containing nucleotide triphosphate hydrolases"/>
    <property type="match status" value="2"/>
</dbReference>
<feature type="domain" description="ABC transporter" evidence="3">
    <location>
        <begin position="335"/>
        <end position="538"/>
    </location>
</feature>
<protein>
    <submittedName>
        <fullName evidence="4">ABC transporter ATP-binding protein</fullName>
    </submittedName>
</protein>
<dbReference type="InterPro" id="IPR003439">
    <property type="entry name" value="ABC_transporter-like_ATP-bd"/>
</dbReference>
<dbReference type="Pfam" id="PF00005">
    <property type="entry name" value="ABC_tran"/>
    <property type="match status" value="2"/>
</dbReference>
<dbReference type="FunFam" id="3.40.50.300:FF:001807">
    <property type="entry name" value="ABC transporter ATP-binding protein"/>
    <property type="match status" value="1"/>
</dbReference>
<dbReference type="GO" id="GO:0005524">
    <property type="term" value="F:ATP binding"/>
    <property type="evidence" value="ECO:0007669"/>
    <property type="project" value="UniProtKB-KW"/>
</dbReference>
<dbReference type="Pfam" id="PF12848">
    <property type="entry name" value="ABC_tran_Xtn"/>
    <property type="match status" value="1"/>
</dbReference>
<evidence type="ECO:0000313" key="5">
    <source>
        <dbReference type="Proteomes" id="UP000270219"/>
    </source>
</evidence>
<dbReference type="InterPro" id="IPR051309">
    <property type="entry name" value="ABCF_ATPase"/>
</dbReference>
<organism evidence="4 5">
    <name type="scientific">Oceanobacillus piezotolerans</name>
    <dbReference type="NCBI Taxonomy" id="2448030"/>
    <lineage>
        <taxon>Bacteria</taxon>
        <taxon>Bacillati</taxon>
        <taxon>Bacillota</taxon>
        <taxon>Bacilli</taxon>
        <taxon>Bacillales</taxon>
        <taxon>Bacillaceae</taxon>
        <taxon>Oceanobacillus</taxon>
    </lineage>
</organism>
<dbReference type="InterPro" id="IPR032781">
    <property type="entry name" value="ABC_tran_Xtn"/>
</dbReference>
<dbReference type="InterPro" id="IPR017871">
    <property type="entry name" value="ABC_transporter-like_CS"/>
</dbReference>
<dbReference type="EMBL" id="RCHR01000006">
    <property type="protein sequence ID" value="RLL42066.1"/>
    <property type="molecule type" value="Genomic_DNA"/>
</dbReference>
<evidence type="ECO:0000259" key="3">
    <source>
        <dbReference type="PROSITE" id="PS50893"/>
    </source>
</evidence>
<keyword evidence="2 4" id="KW-0067">ATP-binding</keyword>
<dbReference type="RefSeq" id="WP_121524405.1">
    <property type="nucleotide sequence ID" value="NZ_RCHR01000006.1"/>
</dbReference>
<evidence type="ECO:0000313" key="4">
    <source>
        <dbReference type="EMBL" id="RLL42066.1"/>
    </source>
</evidence>
<dbReference type="InterPro" id="IPR027417">
    <property type="entry name" value="P-loop_NTPase"/>
</dbReference>
<dbReference type="AlphaFoldDB" id="A0A498DJF5"/>
<evidence type="ECO:0000256" key="2">
    <source>
        <dbReference type="ARBA" id="ARBA00022840"/>
    </source>
</evidence>
<dbReference type="CDD" id="cd03221">
    <property type="entry name" value="ABCF_EF-3"/>
    <property type="match status" value="2"/>
</dbReference>
<dbReference type="PROSITE" id="PS00211">
    <property type="entry name" value="ABC_TRANSPORTER_1"/>
    <property type="match status" value="2"/>
</dbReference>
<keyword evidence="1" id="KW-0547">Nucleotide-binding</keyword>
<dbReference type="PROSITE" id="PS50893">
    <property type="entry name" value="ABC_TRANSPORTER_2"/>
    <property type="match status" value="2"/>
</dbReference>
<proteinExistence type="predicted"/>
<keyword evidence="5" id="KW-1185">Reference proteome</keyword>
<gene>
    <name evidence="4" type="ORF">D8M04_15905</name>
</gene>
<dbReference type="SUPFAM" id="SSF52540">
    <property type="entry name" value="P-loop containing nucleoside triphosphate hydrolases"/>
    <property type="match status" value="2"/>
</dbReference>
<reference evidence="4 5" key="1">
    <citation type="submission" date="2018-10" db="EMBL/GenBank/DDBJ databases">
        <title>Oceanobacillus sp. YLB-02 draft genome.</title>
        <authorList>
            <person name="Yu L."/>
        </authorList>
    </citation>
    <scope>NUCLEOTIDE SEQUENCE [LARGE SCALE GENOMIC DNA]</scope>
    <source>
        <strain evidence="4 5">YLB-02</strain>
    </source>
</reference>
<evidence type="ECO:0000256" key="1">
    <source>
        <dbReference type="ARBA" id="ARBA00022741"/>
    </source>
</evidence>
<accession>A0A498DJF5</accession>